<keyword evidence="2" id="KW-1185">Reference proteome</keyword>
<dbReference type="AlphaFoldDB" id="A0A9X1LW31"/>
<gene>
    <name evidence="1" type="ORF">KEC57_11825</name>
</gene>
<organism evidence="1 2">
    <name type="scientific">Microbacterium allomyrinae</name>
    <dbReference type="NCBI Taxonomy" id="2830666"/>
    <lineage>
        <taxon>Bacteria</taxon>
        <taxon>Bacillati</taxon>
        <taxon>Actinomycetota</taxon>
        <taxon>Actinomycetes</taxon>
        <taxon>Micrococcales</taxon>
        <taxon>Microbacteriaceae</taxon>
        <taxon>Microbacterium</taxon>
    </lineage>
</organism>
<dbReference type="RefSeq" id="WP_229384818.1">
    <property type="nucleotide sequence ID" value="NZ_JAGTTN010000003.1"/>
</dbReference>
<proteinExistence type="predicted"/>
<evidence type="ECO:0000313" key="2">
    <source>
        <dbReference type="Proteomes" id="UP001139354"/>
    </source>
</evidence>
<reference evidence="1" key="1">
    <citation type="submission" date="2021-04" db="EMBL/GenBank/DDBJ databases">
        <title>Microbacterium tenobrionis sp. nov. and Microbacterium allomyrinae sp. nov., isolated from larvae of Tenobrio molitor and Allomyrina dichotoma, respectively.</title>
        <authorList>
            <person name="Lee S.D."/>
        </authorList>
    </citation>
    <scope>NUCLEOTIDE SEQUENCE</scope>
    <source>
        <strain evidence="1">BWT-G7</strain>
    </source>
</reference>
<comment type="caution">
    <text evidence="1">The sequence shown here is derived from an EMBL/GenBank/DDBJ whole genome shotgun (WGS) entry which is preliminary data.</text>
</comment>
<protein>
    <submittedName>
        <fullName evidence="1">Uncharacterized protein</fullName>
    </submittedName>
</protein>
<evidence type="ECO:0000313" key="1">
    <source>
        <dbReference type="EMBL" id="MCC2032866.1"/>
    </source>
</evidence>
<dbReference type="Proteomes" id="UP001139354">
    <property type="component" value="Unassembled WGS sequence"/>
</dbReference>
<accession>A0A9X1LW31</accession>
<dbReference type="EMBL" id="JAGTTN010000003">
    <property type="protein sequence ID" value="MCC2032866.1"/>
    <property type="molecule type" value="Genomic_DNA"/>
</dbReference>
<sequence length="269" mass="28742">MEPILVVLTGWWWIAPAAVGAGAATYAGLTTRTRRARRLELDAARHEESLAYRALVAAKARVRTAQADVLSAKSRGAAAAATPAADARRELQAAKQGEKSASLELRASRSRVKAGYSQYRAAASGTPLPIDRLSAVHDAVNARWLSYETDVDKALAFPQMTDTRHPATVVFLRAQREALVRRPLLRDRVTPEQFAEYRVAVRALETALLDAERQAGVHGAPAGSPAVASTAATISAAATALADLAERLPSLLSRVQSPRESEPPADRAP</sequence>
<name>A0A9X1LW31_9MICO</name>